<reference evidence="1 2" key="1">
    <citation type="journal article" date="2016" name="Nat. Commun.">
        <title>Thousands of microbial genomes shed light on interconnected biogeochemical processes in an aquifer system.</title>
        <authorList>
            <person name="Anantharaman K."/>
            <person name="Brown C.T."/>
            <person name="Hug L.A."/>
            <person name="Sharon I."/>
            <person name="Castelle C.J."/>
            <person name="Probst A.J."/>
            <person name="Thomas B.C."/>
            <person name="Singh A."/>
            <person name="Wilkins M.J."/>
            <person name="Karaoz U."/>
            <person name="Brodie E.L."/>
            <person name="Williams K.H."/>
            <person name="Hubbard S.S."/>
            <person name="Banfield J.F."/>
        </authorList>
    </citation>
    <scope>NUCLEOTIDE SEQUENCE [LARGE SCALE GENOMIC DNA]</scope>
</reference>
<accession>A0A1F8EHY6</accession>
<dbReference type="Gene3D" id="3.90.320.10">
    <property type="match status" value="1"/>
</dbReference>
<comment type="caution">
    <text evidence="1">The sequence shown here is derived from an EMBL/GenBank/DDBJ whole genome shotgun (WGS) entry which is preliminary data.</text>
</comment>
<dbReference type="InterPro" id="IPR011604">
    <property type="entry name" value="PDDEXK-like_dom_sf"/>
</dbReference>
<gene>
    <name evidence="1" type="ORF">A2650_03760</name>
</gene>
<dbReference type="Proteomes" id="UP000177117">
    <property type="component" value="Unassembled WGS sequence"/>
</dbReference>
<dbReference type="AlphaFoldDB" id="A0A1F8EHY6"/>
<organism evidence="1 2">
    <name type="scientific">Candidatus Yanofskybacteria bacterium RIFCSPHIGHO2_01_FULL_41_53</name>
    <dbReference type="NCBI Taxonomy" id="1802663"/>
    <lineage>
        <taxon>Bacteria</taxon>
        <taxon>Candidatus Yanofskyibacteriota</taxon>
    </lineage>
</organism>
<evidence type="ECO:0000313" key="2">
    <source>
        <dbReference type="Proteomes" id="UP000177117"/>
    </source>
</evidence>
<sequence length="256" mass="29391">MWYSNIDNFKNANGYEIDGIWYPRVTAIVGIKAKPALYMFYAGLPDFKTGEAIKAKSAEEGTLIHETIEAILRKDPVVVPESIKPAISAFMDFYSSNDIIVHKIEERVVSKKHHFAGTMDVLAEINGKLGVLDVKTSIAIYRDYSMQTSAYIQALHENPNMPELTRWIFRVDQSRHCLKCLATLRDKGGREKIRNEKIKCDHEWGPMQGEYEIKEITTFDEDIKAFLACKDLWEWENKYWLDKIGNGPDSLHAKRG</sequence>
<evidence type="ECO:0008006" key="3">
    <source>
        <dbReference type="Google" id="ProtNLM"/>
    </source>
</evidence>
<evidence type="ECO:0000313" key="1">
    <source>
        <dbReference type="EMBL" id="OGN00472.1"/>
    </source>
</evidence>
<dbReference type="EMBL" id="MGJD01000021">
    <property type="protein sequence ID" value="OGN00472.1"/>
    <property type="molecule type" value="Genomic_DNA"/>
</dbReference>
<protein>
    <recommendedName>
        <fullName evidence="3">PD-(D/E)XK endonuclease-like domain-containing protein</fullName>
    </recommendedName>
</protein>
<proteinExistence type="predicted"/>
<name>A0A1F8EHY6_9BACT</name>